<evidence type="ECO:0000256" key="4">
    <source>
        <dbReference type="PROSITE-ProRule" id="PRU00182"/>
    </source>
</evidence>
<dbReference type="Pfam" id="PF00849">
    <property type="entry name" value="PseudoU_synth_2"/>
    <property type="match status" value="1"/>
</dbReference>
<dbReference type="Pfam" id="PF01479">
    <property type="entry name" value="S4"/>
    <property type="match status" value="1"/>
</dbReference>
<name>A0ABW9GYW9_9FIRM</name>
<reference evidence="7 8" key="1">
    <citation type="journal article" date="2016" name="Int. J. Syst. Evol. Microbiol.">
        <title>Peptococcus simiae sp. nov., isolated from rhesus macaque faeces and emended description of the genus Peptococcus.</title>
        <authorList>
            <person name="Shkoporov A.N."/>
            <person name="Efimov B.A."/>
            <person name="Kondova I."/>
            <person name="Ouwerling B."/>
            <person name="Chaplin A.V."/>
            <person name="Shcherbakova V.A."/>
            <person name="Langermans J.A.M."/>
        </authorList>
    </citation>
    <scope>NUCLEOTIDE SEQUENCE [LARGE SCALE GENOMIC DNA]</scope>
    <source>
        <strain evidence="7 8">M108</strain>
    </source>
</reference>
<dbReference type="CDD" id="cd02869">
    <property type="entry name" value="PseudoU_synth_RluA_like"/>
    <property type="match status" value="1"/>
</dbReference>
<dbReference type="Gene3D" id="3.10.290.10">
    <property type="entry name" value="RNA-binding S4 domain"/>
    <property type="match status" value="1"/>
</dbReference>
<evidence type="ECO:0000313" key="8">
    <source>
        <dbReference type="Proteomes" id="UP001631949"/>
    </source>
</evidence>
<dbReference type="InterPro" id="IPR036986">
    <property type="entry name" value="S4_RNA-bd_sf"/>
</dbReference>
<dbReference type="SMART" id="SM00363">
    <property type="entry name" value="S4"/>
    <property type="match status" value="1"/>
</dbReference>
<keyword evidence="4" id="KW-0694">RNA-binding</keyword>
<proteinExistence type="inferred from homology"/>
<comment type="caution">
    <text evidence="7">The sequence shown here is derived from an EMBL/GenBank/DDBJ whole genome shotgun (WGS) entry which is preliminary data.</text>
</comment>
<keyword evidence="8" id="KW-1185">Reference proteome</keyword>
<evidence type="ECO:0000313" key="7">
    <source>
        <dbReference type="EMBL" id="MFM9413111.1"/>
    </source>
</evidence>
<dbReference type="InterPro" id="IPR050188">
    <property type="entry name" value="RluA_PseudoU_synthase"/>
</dbReference>
<dbReference type="RefSeq" id="WP_408976729.1">
    <property type="nucleotide sequence ID" value="NZ_JBJUVG010000002.1"/>
</dbReference>
<dbReference type="InterPro" id="IPR006145">
    <property type="entry name" value="PsdUridine_synth_RsuA/RluA"/>
</dbReference>
<dbReference type="PROSITE" id="PS50889">
    <property type="entry name" value="S4"/>
    <property type="match status" value="1"/>
</dbReference>
<evidence type="ECO:0000259" key="6">
    <source>
        <dbReference type="SMART" id="SM00363"/>
    </source>
</evidence>
<evidence type="ECO:0000256" key="3">
    <source>
        <dbReference type="ARBA" id="ARBA00023235"/>
    </source>
</evidence>
<dbReference type="NCBIfam" id="TIGR00005">
    <property type="entry name" value="rluA_subfam"/>
    <property type="match status" value="1"/>
</dbReference>
<keyword evidence="3 5" id="KW-0413">Isomerase</keyword>
<dbReference type="SUPFAM" id="SSF55174">
    <property type="entry name" value="Alpha-L RNA-binding motif"/>
    <property type="match status" value="1"/>
</dbReference>
<dbReference type="Gene3D" id="3.30.2350.10">
    <property type="entry name" value="Pseudouridine synthase"/>
    <property type="match status" value="1"/>
</dbReference>
<dbReference type="EC" id="5.4.99.-" evidence="5"/>
<dbReference type="CDD" id="cd00165">
    <property type="entry name" value="S4"/>
    <property type="match status" value="1"/>
</dbReference>
<dbReference type="InterPro" id="IPR020103">
    <property type="entry name" value="PsdUridine_synth_cat_dom_sf"/>
</dbReference>
<organism evidence="7 8">
    <name type="scientific">Peptococcus simiae</name>
    <dbReference type="NCBI Taxonomy" id="1643805"/>
    <lineage>
        <taxon>Bacteria</taxon>
        <taxon>Bacillati</taxon>
        <taxon>Bacillota</taxon>
        <taxon>Clostridia</taxon>
        <taxon>Eubacteriales</taxon>
        <taxon>Peptococcaceae</taxon>
        <taxon>Peptococcus</taxon>
    </lineage>
</organism>
<feature type="domain" description="RNA-binding S4" evidence="6">
    <location>
        <begin position="18"/>
        <end position="76"/>
    </location>
</feature>
<evidence type="ECO:0000256" key="5">
    <source>
        <dbReference type="RuleBase" id="RU362028"/>
    </source>
</evidence>
<sequence length="306" mass="34415">MNPMQNHHDLKVRAGRDIRLDLWLAAELDTSRSSVRKAVKEGRVFVNGQPVSKAGHLLQEGDNLQVEAPSLIHLTPVDMHLDILYEDDQLLVVNKPAGLLVHPSGNDGEPTLVHGLLAHTRLSAGSEYYRPGIVHRLDRDTSGALLVAKTDRAHVKLAAGFQSHRFLRRYLTIVEGCLPFAFHRVQAPIGRITGHPFKREIKPEGRLAISDIDCLAYSEGYSLAAVRLWTGRTHQVRLHMAHLGHPCLGDWLYGEKRTDLGFKGQALHSWELQFTHPETNRLITIFAPPIGVMEKALLDHFSYYHF</sequence>
<dbReference type="InterPro" id="IPR002942">
    <property type="entry name" value="S4_RNA-bd"/>
</dbReference>
<accession>A0ABW9GYW9</accession>
<dbReference type="EMBL" id="JBJUVG010000002">
    <property type="protein sequence ID" value="MFM9413111.1"/>
    <property type="molecule type" value="Genomic_DNA"/>
</dbReference>
<gene>
    <name evidence="7" type="ORF">ACKQTC_01840</name>
</gene>
<dbReference type="PANTHER" id="PTHR21600">
    <property type="entry name" value="MITOCHONDRIAL RNA PSEUDOURIDINE SYNTHASE"/>
    <property type="match status" value="1"/>
</dbReference>
<dbReference type="InterPro" id="IPR006224">
    <property type="entry name" value="PsdUridine_synth_RluA-like_CS"/>
</dbReference>
<evidence type="ECO:0000256" key="2">
    <source>
        <dbReference type="ARBA" id="ARBA00010876"/>
    </source>
</evidence>
<comment type="catalytic activity">
    <reaction evidence="1 5">
        <text>a uridine in RNA = a pseudouridine in RNA</text>
        <dbReference type="Rhea" id="RHEA:48348"/>
        <dbReference type="Rhea" id="RHEA-COMP:12068"/>
        <dbReference type="Rhea" id="RHEA-COMP:12069"/>
        <dbReference type="ChEBI" id="CHEBI:65314"/>
        <dbReference type="ChEBI" id="CHEBI:65315"/>
    </reaction>
</comment>
<comment type="similarity">
    <text evidence="2 5">Belongs to the pseudouridine synthase RluA family.</text>
</comment>
<protein>
    <recommendedName>
        <fullName evidence="5">Pseudouridine synthase</fullName>
        <ecNumber evidence="5">5.4.99.-</ecNumber>
    </recommendedName>
</protein>
<dbReference type="PROSITE" id="PS01129">
    <property type="entry name" value="PSI_RLU"/>
    <property type="match status" value="1"/>
</dbReference>
<dbReference type="SUPFAM" id="SSF55120">
    <property type="entry name" value="Pseudouridine synthase"/>
    <property type="match status" value="1"/>
</dbReference>
<dbReference type="PANTHER" id="PTHR21600:SF44">
    <property type="entry name" value="RIBOSOMAL LARGE SUBUNIT PSEUDOURIDINE SYNTHASE D"/>
    <property type="match status" value="1"/>
</dbReference>
<dbReference type="InterPro" id="IPR006225">
    <property type="entry name" value="PsdUridine_synth_RluC/D"/>
</dbReference>
<dbReference type="Proteomes" id="UP001631949">
    <property type="component" value="Unassembled WGS sequence"/>
</dbReference>
<evidence type="ECO:0000256" key="1">
    <source>
        <dbReference type="ARBA" id="ARBA00000073"/>
    </source>
</evidence>
<comment type="function">
    <text evidence="5">Responsible for synthesis of pseudouridine from uracil.</text>
</comment>